<evidence type="ECO:0000313" key="2">
    <source>
        <dbReference type="EMBL" id="QDU18652.1"/>
    </source>
</evidence>
<dbReference type="RefSeq" id="WP_145234084.1">
    <property type="nucleotide sequence ID" value="NZ_CP036273.1"/>
</dbReference>
<dbReference type="EMBL" id="CP036273">
    <property type="protein sequence ID" value="QDU18652.1"/>
    <property type="molecule type" value="Genomic_DNA"/>
</dbReference>
<dbReference type="CDD" id="cd06260">
    <property type="entry name" value="DUF820-like"/>
    <property type="match status" value="1"/>
</dbReference>
<name>A0A517XMD6_9BACT</name>
<dbReference type="SUPFAM" id="SSF52980">
    <property type="entry name" value="Restriction endonuclease-like"/>
    <property type="match status" value="1"/>
</dbReference>
<reference evidence="2 3" key="1">
    <citation type="submission" date="2019-02" db="EMBL/GenBank/DDBJ databases">
        <title>Deep-cultivation of Planctomycetes and their phenomic and genomic characterization uncovers novel biology.</title>
        <authorList>
            <person name="Wiegand S."/>
            <person name="Jogler M."/>
            <person name="Boedeker C."/>
            <person name="Pinto D."/>
            <person name="Vollmers J."/>
            <person name="Rivas-Marin E."/>
            <person name="Kohn T."/>
            <person name="Peeters S.H."/>
            <person name="Heuer A."/>
            <person name="Rast P."/>
            <person name="Oberbeckmann S."/>
            <person name="Bunk B."/>
            <person name="Jeske O."/>
            <person name="Meyerdierks A."/>
            <person name="Storesund J.E."/>
            <person name="Kallscheuer N."/>
            <person name="Luecker S."/>
            <person name="Lage O.M."/>
            <person name="Pohl T."/>
            <person name="Merkel B.J."/>
            <person name="Hornburger P."/>
            <person name="Mueller R.-W."/>
            <person name="Bruemmer F."/>
            <person name="Labrenz M."/>
            <person name="Spormann A.M."/>
            <person name="Op den Camp H."/>
            <person name="Overmann J."/>
            <person name="Amann R."/>
            <person name="Jetten M.S.M."/>
            <person name="Mascher T."/>
            <person name="Medema M.H."/>
            <person name="Devos D.P."/>
            <person name="Kaster A.-K."/>
            <person name="Ovreas L."/>
            <person name="Rohde M."/>
            <person name="Galperin M.Y."/>
            <person name="Jogler C."/>
        </authorList>
    </citation>
    <scope>NUCLEOTIDE SEQUENCE [LARGE SCALE GENOMIC DNA]</scope>
    <source>
        <strain evidence="2 3">ETA_A1</strain>
    </source>
</reference>
<organism evidence="2 3">
    <name type="scientific">Urbifossiella limnaea</name>
    <dbReference type="NCBI Taxonomy" id="2528023"/>
    <lineage>
        <taxon>Bacteria</taxon>
        <taxon>Pseudomonadati</taxon>
        <taxon>Planctomycetota</taxon>
        <taxon>Planctomycetia</taxon>
        <taxon>Gemmatales</taxon>
        <taxon>Gemmataceae</taxon>
        <taxon>Urbifossiella</taxon>
    </lineage>
</organism>
<evidence type="ECO:0000313" key="3">
    <source>
        <dbReference type="Proteomes" id="UP000319576"/>
    </source>
</evidence>
<dbReference type="KEGG" id="uli:ETAA1_05450"/>
<dbReference type="InterPro" id="IPR012296">
    <property type="entry name" value="Nuclease_put_TT1808"/>
</dbReference>
<proteinExistence type="predicted"/>
<dbReference type="Proteomes" id="UP000319576">
    <property type="component" value="Chromosome"/>
</dbReference>
<dbReference type="Gene3D" id="3.90.1570.10">
    <property type="entry name" value="tt1808, chain A"/>
    <property type="match status" value="1"/>
</dbReference>
<dbReference type="PANTHER" id="PTHR35400:SF1">
    <property type="entry name" value="SLR1083 PROTEIN"/>
    <property type="match status" value="1"/>
</dbReference>
<keyword evidence="3" id="KW-1185">Reference proteome</keyword>
<dbReference type="AlphaFoldDB" id="A0A517XMD6"/>
<dbReference type="OrthoDB" id="9789502at2"/>
<dbReference type="InterPro" id="IPR011335">
    <property type="entry name" value="Restrct_endonuc-II-like"/>
</dbReference>
<protein>
    <recommendedName>
        <fullName evidence="1">Putative restriction endonuclease domain-containing protein</fullName>
    </recommendedName>
</protein>
<evidence type="ECO:0000259" key="1">
    <source>
        <dbReference type="Pfam" id="PF05685"/>
    </source>
</evidence>
<gene>
    <name evidence="2" type="ORF">ETAA1_05450</name>
</gene>
<sequence>MSSAARVTRPPPPRLPPAYPPLPVRRFTVDEYHQLIQAGILKTGERVELIRGWIVPKMPTNPTHASVVRRLDKRLQRVVGEAAVVGVQQPITTADSEPEPDLTVSRGPEDRYFTTHPVPADIFFVVEVADTTLAYDRGDKLALYARAGVPEYWLVVLEENRIEVYTRPRGGRRAKYLECAGYGLSDKVPVVTEGKVLGKLSLKDVLPPGG</sequence>
<dbReference type="InterPro" id="IPR008538">
    <property type="entry name" value="Uma2"/>
</dbReference>
<feature type="domain" description="Putative restriction endonuclease" evidence="1">
    <location>
        <begin position="29"/>
        <end position="171"/>
    </location>
</feature>
<dbReference type="PANTHER" id="PTHR35400">
    <property type="entry name" value="SLR1083 PROTEIN"/>
    <property type="match status" value="1"/>
</dbReference>
<dbReference type="Pfam" id="PF05685">
    <property type="entry name" value="Uma2"/>
    <property type="match status" value="1"/>
</dbReference>
<accession>A0A517XMD6</accession>